<proteinExistence type="predicted"/>
<dbReference type="SUPFAM" id="SSF55729">
    <property type="entry name" value="Acyl-CoA N-acyltransferases (Nat)"/>
    <property type="match status" value="1"/>
</dbReference>
<feature type="domain" description="N-acetyltransferase" evidence="1">
    <location>
        <begin position="11"/>
        <end position="185"/>
    </location>
</feature>
<dbReference type="GO" id="GO:0008999">
    <property type="term" value="F:protein-N-terminal-alanine acetyltransferase activity"/>
    <property type="evidence" value="ECO:0007669"/>
    <property type="project" value="TreeGrafter"/>
</dbReference>
<dbReference type="InterPro" id="IPR000182">
    <property type="entry name" value="GNAT_dom"/>
</dbReference>
<reference evidence="3" key="1">
    <citation type="submission" date="2017-06" db="EMBL/GenBank/DDBJ databases">
        <authorList>
            <person name="Varghese N."/>
            <person name="Submissions S."/>
        </authorList>
    </citation>
    <scope>NUCLEOTIDE SEQUENCE [LARGE SCALE GENOMIC DNA]</scope>
    <source>
        <strain evidence="3">JAD2</strain>
    </source>
</reference>
<dbReference type="OrthoDB" id="155945at2"/>
<evidence type="ECO:0000259" key="1">
    <source>
        <dbReference type="PROSITE" id="PS51186"/>
    </source>
</evidence>
<name>A0A212QR10_9CHLR</name>
<dbReference type="Gene3D" id="3.40.630.30">
    <property type="match status" value="2"/>
</dbReference>
<evidence type="ECO:0000313" key="2">
    <source>
        <dbReference type="EMBL" id="SNB61911.1"/>
    </source>
</evidence>
<dbReference type="InterPro" id="IPR050276">
    <property type="entry name" value="MshD_Acetyltransferase"/>
</dbReference>
<dbReference type="CDD" id="cd04301">
    <property type="entry name" value="NAT_SF"/>
    <property type="match status" value="1"/>
</dbReference>
<dbReference type="Pfam" id="PF00583">
    <property type="entry name" value="Acetyltransf_1"/>
    <property type="match status" value="1"/>
</dbReference>
<dbReference type="GO" id="GO:0005840">
    <property type="term" value="C:ribosome"/>
    <property type="evidence" value="ECO:0007669"/>
    <property type="project" value="UniProtKB-KW"/>
</dbReference>
<dbReference type="PANTHER" id="PTHR43617">
    <property type="entry name" value="L-AMINO ACID N-ACETYLTRANSFERASE"/>
    <property type="match status" value="1"/>
</dbReference>
<dbReference type="AlphaFoldDB" id="A0A212QR10"/>
<keyword evidence="2" id="KW-0689">Ribosomal protein</keyword>
<dbReference type="EMBL" id="FYEK01000020">
    <property type="protein sequence ID" value="SNB61911.1"/>
    <property type="molecule type" value="Genomic_DNA"/>
</dbReference>
<organism evidence="2 3">
    <name type="scientific">Thermoflexus hugenholtzii JAD2</name>
    <dbReference type="NCBI Taxonomy" id="877466"/>
    <lineage>
        <taxon>Bacteria</taxon>
        <taxon>Bacillati</taxon>
        <taxon>Chloroflexota</taxon>
        <taxon>Thermoflexia</taxon>
        <taxon>Thermoflexales</taxon>
        <taxon>Thermoflexaceae</taxon>
        <taxon>Thermoflexus</taxon>
    </lineage>
</organism>
<dbReference type="PROSITE" id="PS51186">
    <property type="entry name" value="GNAT"/>
    <property type="match status" value="1"/>
</dbReference>
<accession>A0A212QR10</accession>
<sequence>MVITARRGANRGLRPADVRRDLRGIADLLAEAFAGELDEAGWRILREMRFWARWGWLLRALEWFLPPGEAFAPGYVWVEDGRIVGYTMVRRLRPGSGDWLIANVAVAEGFRGRGIGRALVSACLEYARASGARRAVLQVRADNTPALQLYRSLGFQEIGRIQLWRRETGGHAGQLGAAILEIPGCWVRPARAAELSPLMAHVAAWENPAMRLFEPLDLLPTALVWGPLRPCGRGLWVLEAEDGRMLGLAAWTRREGRWTLRPFVDPSATPLQVQWLVTAALQEAPRGLPLVALTGGEPALSAALLAAGFQLARTLIGMGCDLSAASPR</sequence>
<dbReference type="RefSeq" id="WP_159461582.1">
    <property type="nucleotide sequence ID" value="NZ_FYEK01000020.1"/>
</dbReference>
<keyword evidence="3" id="KW-1185">Reference proteome</keyword>
<evidence type="ECO:0000313" key="3">
    <source>
        <dbReference type="Proteomes" id="UP000197025"/>
    </source>
</evidence>
<dbReference type="Proteomes" id="UP000197025">
    <property type="component" value="Unassembled WGS sequence"/>
</dbReference>
<gene>
    <name evidence="2" type="ORF">SAMN02746019_00027560</name>
</gene>
<dbReference type="InParanoid" id="A0A212QR10"/>
<dbReference type="PANTHER" id="PTHR43617:SF20">
    <property type="entry name" value="N-ALPHA-ACETYLTRANSFERASE RIMI"/>
    <property type="match status" value="1"/>
</dbReference>
<dbReference type="InterPro" id="IPR016181">
    <property type="entry name" value="Acyl_CoA_acyltransferase"/>
</dbReference>
<keyword evidence="2" id="KW-0687">Ribonucleoprotein</keyword>
<protein>
    <submittedName>
        <fullName evidence="2">Ribosomal protein S18 acetylase RimI</fullName>
    </submittedName>
</protein>